<organism evidence="2 3">
    <name type="scientific">Lolium multiflorum</name>
    <name type="common">Italian ryegrass</name>
    <name type="synonym">Lolium perenne subsp. multiflorum</name>
    <dbReference type="NCBI Taxonomy" id="4521"/>
    <lineage>
        <taxon>Eukaryota</taxon>
        <taxon>Viridiplantae</taxon>
        <taxon>Streptophyta</taxon>
        <taxon>Embryophyta</taxon>
        <taxon>Tracheophyta</taxon>
        <taxon>Spermatophyta</taxon>
        <taxon>Magnoliopsida</taxon>
        <taxon>Liliopsida</taxon>
        <taxon>Poales</taxon>
        <taxon>Poaceae</taxon>
        <taxon>BOP clade</taxon>
        <taxon>Pooideae</taxon>
        <taxon>Poodae</taxon>
        <taxon>Poeae</taxon>
        <taxon>Poeae Chloroplast Group 2 (Poeae type)</taxon>
        <taxon>Loliodinae</taxon>
        <taxon>Loliinae</taxon>
        <taxon>Lolium</taxon>
    </lineage>
</organism>
<feature type="compositionally biased region" description="Pro residues" evidence="1">
    <location>
        <begin position="233"/>
        <end position="246"/>
    </location>
</feature>
<feature type="region of interest" description="Disordered" evidence="1">
    <location>
        <begin position="230"/>
        <end position="284"/>
    </location>
</feature>
<dbReference type="PANTHER" id="PTHR47481">
    <property type="match status" value="1"/>
</dbReference>
<dbReference type="Proteomes" id="UP001231189">
    <property type="component" value="Unassembled WGS sequence"/>
</dbReference>
<name>A0AAD8RQA8_LOLMU</name>
<sequence>MSFGASSSSSMAPVGGSLGKSVSEKLTGENFLIWKTQVLPPIRGAQLTGYLDGTVPEPEKEVAAKDNDGKDVNIPNPEYARWIAQDQTVLGYLWNMTREVPVQVAGLSSSVEVWTAVKEMFSLVSKAHVFFVLFFHAQHPWPLWPARACSSSTRSQPPLDHLRAPAARSTTTRHQQRTPRAASTCSTLLPAPANFFPTRPNLGVDPPLPSARPCLRSPCFLHAEPPGRLDPAPACPRGPHQAPPPAADHHATLQLAAAPRSTSRRITLSRPHARSTGLHTRPPG</sequence>
<feature type="region of interest" description="Disordered" evidence="1">
    <location>
        <begin position="150"/>
        <end position="184"/>
    </location>
</feature>
<dbReference type="AlphaFoldDB" id="A0AAD8RQA8"/>
<evidence type="ECO:0000313" key="3">
    <source>
        <dbReference type="Proteomes" id="UP001231189"/>
    </source>
</evidence>
<reference evidence="2" key="1">
    <citation type="submission" date="2023-07" db="EMBL/GenBank/DDBJ databases">
        <title>A chromosome-level genome assembly of Lolium multiflorum.</title>
        <authorList>
            <person name="Chen Y."/>
            <person name="Copetti D."/>
            <person name="Kolliker R."/>
            <person name="Studer B."/>
        </authorList>
    </citation>
    <scope>NUCLEOTIDE SEQUENCE</scope>
    <source>
        <strain evidence="2">02402/16</strain>
        <tissue evidence="2">Leaf</tissue>
    </source>
</reference>
<evidence type="ECO:0000313" key="2">
    <source>
        <dbReference type="EMBL" id="KAK1629908.1"/>
    </source>
</evidence>
<dbReference type="PANTHER" id="PTHR47481:SF22">
    <property type="entry name" value="RETROTRANSPOSON GAG DOMAIN-CONTAINING PROTEIN"/>
    <property type="match status" value="1"/>
</dbReference>
<evidence type="ECO:0008006" key="4">
    <source>
        <dbReference type="Google" id="ProtNLM"/>
    </source>
</evidence>
<keyword evidence="3" id="KW-1185">Reference proteome</keyword>
<dbReference type="EMBL" id="JAUUTY010000005">
    <property type="protein sequence ID" value="KAK1629908.1"/>
    <property type="molecule type" value="Genomic_DNA"/>
</dbReference>
<gene>
    <name evidence="2" type="ORF">QYE76_004223</name>
</gene>
<accession>A0AAD8RQA8</accession>
<proteinExistence type="predicted"/>
<evidence type="ECO:0000256" key="1">
    <source>
        <dbReference type="SAM" id="MobiDB-lite"/>
    </source>
</evidence>
<comment type="caution">
    <text evidence="2">The sequence shown here is derived from an EMBL/GenBank/DDBJ whole genome shotgun (WGS) entry which is preliminary data.</text>
</comment>
<protein>
    <recommendedName>
        <fullName evidence="4">Retrotransposon Copia-like N-terminal domain-containing protein</fullName>
    </recommendedName>
</protein>